<reference evidence="1 2" key="1">
    <citation type="submission" date="2018-01" db="EMBL/GenBank/DDBJ databases">
        <title>Whole genome sequencing of Histamine producing bacteria.</title>
        <authorList>
            <person name="Butler K."/>
        </authorList>
    </citation>
    <scope>NUCLEOTIDE SEQUENCE [LARGE SCALE GENOMIC DNA]</scope>
    <source>
        <strain evidence="1 2">DSM 24669</strain>
    </source>
</reference>
<gene>
    <name evidence="1" type="ORF">C9I94_10855</name>
</gene>
<dbReference type="AlphaFoldDB" id="A0A2T3P7F8"/>
<evidence type="ECO:0000313" key="2">
    <source>
        <dbReference type="Proteomes" id="UP000240481"/>
    </source>
</evidence>
<protein>
    <submittedName>
        <fullName evidence="1">Uncharacterized protein</fullName>
    </submittedName>
</protein>
<dbReference type="OrthoDB" id="5875807at2"/>
<comment type="caution">
    <text evidence="1">The sequence shown here is derived from an EMBL/GenBank/DDBJ whole genome shotgun (WGS) entry which is preliminary data.</text>
</comment>
<proteinExistence type="predicted"/>
<dbReference type="RefSeq" id="WP_053111904.1">
    <property type="nucleotide sequence ID" value="NZ_AP024853.1"/>
</dbReference>
<accession>A0A2T3P7F8</accession>
<sequence>MAIRTLKYDVKRGKEHHQFGRHHKNYVNILGIRFGKLKVIEQKAGCGVKCLCDCGREHIESNTVYLRKGTRKSCGFCNNMANPKFNRDEDAVIINNAGILSTKEIADIVTAIGRRIASISTIKNRVARINKSRVEKISLRRKGELYPHAKGSDYDVELCRSLYDEGIMPKEISEKMGMTRSHVSAIVYYHSRTESANGFNFHI</sequence>
<name>A0A2T3P7F8_9GAMM</name>
<evidence type="ECO:0000313" key="1">
    <source>
        <dbReference type="EMBL" id="PSW24527.1"/>
    </source>
</evidence>
<organism evidence="1 2">
    <name type="scientific">Photobacterium swingsii</name>
    <dbReference type="NCBI Taxonomy" id="680026"/>
    <lineage>
        <taxon>Bacteria</taxon>
        <taxon>Pseudomonadati</taxon>
        <taxon>Pseudomonadota</taxon>
        <taxon>Gammaproteobacteria</taxon>
        <taxon>Vibrionales</taxon>
        <taxon>Vibrionaceae</taxon>
        <taxon>Photobacterium</taxon>
    </lineage>
</organism>
<dbReference type="Proteomes" id="UP000240481">
    <property type="component" value="Unassembled WGS sequence"/>
</dbReference>
<keyword evidence="2" id="KW-1185">Reference proteome</keyword>
<dbReference type="EMBL" id="PYLZ01000005">
    <property type="protein sequence ID" value="PSW24527.1"/>
    <property type="molecule type" value="Genomic_DNA"/>
</dbReference>